<dbReference type="Proteomes" id="UP000238801">
    <property type="component" value="Unassembled WGS sequence"/>
</dbReference>
<sequence length="121" mass="12952">MRRALISITFLLALAGCARQACLDGATRELRRVESLLAESETALARGYREETVLARGPVAGFTLCASRDVAGLCVGQPAAATRTRAVAIDPAAERRTRDNLRTRVSQLRREASRAVAACPA</sequence>
<evidence type="ECO:0000256" key="1">
    <source>
        <dbReference type="SAM" id="SignalP"/>
    </source>
</evidence>
<gene>
    <name evidence="2" type="ORF">BCF33_2575</name>
</gene>
<organism evidence="2 3">
    <name type="scientific">Hasllibacter halocynthiae</name>
    <dbReference type="NCBI Taxonomy" id="595589"/>
    <lineage>
        <taxon>Bacteria</taxon>
        <taxon>Pseudomonadati</taxon>
        <taxon>Pseudomonadota</taxon>
        <taxon>Alphaproteobacteria</taxon>
        <taxon>Rhodobacterales</taxon>
        <taxon>Roseobacteraceae</taxon>
        <taxon>Hasllibacter</taxon>
    </lineage>
</organism>
<proteinExistence type="predicted"/>
<accession>A0A2T0X417</accession>
<evidence type="ECO:0000313" key="3">
    <source>
        <dbReference type="Proteomes" id="UP000238801"/>
    </source>
</evidence>
<evidence type="ECO:0000313" key="2">
    <source>
        <dbReference type="EMBL" id="PRY93693.1"/>
    </source>
</evidence>
<dbReference type="AlphaFoldDB" id="A0A2T0X417"/>
<feature type="signal peptide" evidence="1">
    <location>
        <begin position="1"/>
        <end position="20"/>
    </location>
</feature>
<feature type="chain" id="PRO_5015450433" evidence="1">
    <location>
        <begin position="21"/>
        <end position="121"/>
    </location>
</feature>
<comment type="caution">
    <text evidence="2">The sequence shown here is derived from an EMBL/GenBank/DDBJ whole genome shotgun (WGS) entry which is preliminary data.</text>
</comment>
<keyword evidence="3" id="KW-1185">Reference proteome</keyword>
<dbReference type="RefSeq" id="WP_106161253.1">
    <property type="nucleotide sequence ID" value="NZ_PVTT01000002.1"/>
</dbReference>
<protein>
    <submittedName>
        <fullName evidence="2">Uncharacterized protein</fullName>
    </submittedName>
</protein>
<keyword evidence="1" id="KW-0732">Signal</keyword>
<dbReference type="OrthoDB" id="7875456at2"/>
<dbReference type="EMBL" id="PVTT01000002">
    <property type="protein sequence ID" value="PRY93693.1"/>
    <property type="molecule type" value="Genomic_DNA"/>
</dbReference>
<reference evidence="2 3" key="1">
    <citation type="submission" date="2018-03" db="EMBL/GenBank/DDBJ databases">
        <title>Genomic Encyclopedia of Archaeal and Bacterial Type Strains, Phase II (KMG-II): from individual species to whole genera.</title>
        <authorList>
            <person name="Goeker M."/>
        </authorList>
    </citation>
    <scope>NUCLEOTIDE SEQUENCE [LARGE SCALE GENOMIC DNA]</scope>
    <source>
        <strain evidence="2 3">DSM 29318</strain>
    </source>
</reference>
<name>A0A2T0X417_9RHOB</name>
<dbReference type="PROSITE" id="PS51257">
    <property type="entry name" value="PROKAR_LIPOPROTEIN"/>
    <property type="match status" value="1"/>
</dbReference>